<dbReference type="SMART" id="SM00257">
    <property type="entry name" value="LysM"/>
    <property type="match status" value="1"/>
</dbReference>
<dbReference type="InterPro" id="IPR001343">
    <property type="entry name" value="Hemolysn_Ca-bd"/>
</dbReference>
<dbReference type="InterPro" id="IPR036779">
    <property type="entry name" value="LysM_dom_sf"/>
</dbReference>
<dbReference type="PANTHER" id="PTHR38340:SF1">
    <property type="entry name" value="S-LAYER PROTEIN"/>
    <property type="match status" value="1"/>
</dbReference>
<dbReference type="EMBL" id="JSWE01000069">
    <property type="protein sequence ID" value="KIE05793.1"/>
    <property type="molecule type" value="Genomic_DNA"/>
</dbReference>
<keyword evidence="2" id="KW-0964">Secreted</keyword>
<dbReference type="InterPro" id="IPR018392">
    <property type="entry name" value="LysM"/>
</dbReference>
<dbReference type="PRINTS" id="PR00313">
    <property type="entry name" value="CABNDNGRPT"/>
</dbReference>
<dbReference type="PROSITE" id="PS00330">
    <property type="entry name" value="HEMOLYSIN_CALCIUM"/>
    <property type="match status" value="4"/>
</dbReference>
<proteinExistence type="predicted"/>
<gene>
    <name evidence="4" type="ORF">NF27_CS00050</name>
</gene>
<dbReference type="PROSITE" id="PS51782">
    <property type="entry name" value="LYSM"/>
    <property type="match status" value="1"/>
</dbReference>
<dbReference type="PANTHER" id="PTHR38340">
    <property type="entry name" value="S-LAYER PROTEIN"/>
    <property type="match status" value="1"/>
</dbReference>
<dbReference type="PATRIC" id="fig|86105.3.peg.451"/>
<dbReference type="Gene3D" id="3.10.350.10">
    <property type="entry name" value="LysM domain"/>
    <property type="match status" value="1"/>
</dbReference>
<evidence type="ECO:0000313" key="4">
    <source>
        <dbReference type="EMBL" id="KIE05793.1"/>
    </source>
</evidence>
<evidence type="ECO:0000256" key="2">
    <source>
        <dbReference type="ARBA" id="ARBA00022525"/>
    </source>
</evidence>
<dbReference type="InterPro" id="IPR018511">
    <property type="entry name" value="Hemolysin-typ_Ca-bd_CS"/>
</dbReference>
<comment type="subcellular location">
    <subcellularLocation>
        <location evidence="1">Secreted</location>
    </subcellularLocation>
</comment>
<sequence>MMVKKYGHQVWMDILPIPSWIHTDKDAFSNLNTAKYERVVSHDFKTVSYINKETRQKVYEEETGAKQSGGYIQVTGHSEEEVAQKYNIPLDRILENPFSGEDIMGRPTGSKSFTILPESKTFKSNQNTYGPMPQSSADGSNFKTTNEAYGPPPPGFGATNTKTHNVKKGDSVWKVAKDHGMTVDELLLTPGNEHLKAGKTSKNGKEHINIRAGDKIHIPGDKAYKPYTWSKSSGYGDNIKTTSGNFDFTSSFNRGSYSSPYSFDKTVYNQFSYWNKDFHKYGADHLNLAKAMRDIELDSILFASKFKEDLKRSKEYGFSEQATKDFDLNIPKGFKHYEAPNFDNVNKREYQGKSYTNSHSSGGSSNYHGSASGYYSGPKDYGWKVSFGVRFPLVIDLKGDGLSLISLQNYTAFYDIDDKGFLKNLGWPSKDDALLAIDMNQDGVINLAKEISFKLWHEEAKTDLEGFKLVFDTNKDGKVDEQDKDYENLVVWQDHNQNGISEPGELMAIREAGIKAILLNESVTVDKPEVSGNKVLGAVKMESNGKIKGALYDVALMASNAGIRYEEDASEIILHYDDGKSLKVYKIENGSGETVDLQSTDYEVALGNTGNDNIKASNKDTVIDGYEGDDILIGGDGNDWLKGGLGSDTLKGGNGHDILLIDSEDKQENIDGGEGYDIALVATKKAVVLDLALSHIEAVYGNRGSDKFSAKNSTIAVYMDGGRGNDELEGSDHADIIVGGKGKDKIYAGKGNDTIFIDSKDDLNEIDVGEGEDSVFIYGSIGITLDANKINAENIFGSMGDDTITNSGSQNVVLVGNAGNDTLKGGIGDDVLDGGEGNDFLEGGLGSDKYVFYLESGHDIIVNHNTEKDQDIVMINSSIKKKDMVFTRVNNDLKLTLRGNLNDSLTMKDWYREVDSIAQGQGVTNYKVDGFIIDADNDKPKTIVFKDTGNSKFKMENDKEWVIFVVEGENKIGGGNQNDFIYGGSGKDEIIGWEGNDMLGGGGGDGDYLQGWSGNDVYLYNRGDGKDIIFDEYKYTKIRNGVEKGEEEVEVSRYKTVCNWKGCKRKWSHYEKVSRPYERPYKETVVVEGNGGEADKILFGKGIKPEDLVLLKKDDNLIISLKEEGKFLREVSDTITIINEFKVFNKVELLYFSDYQLSIDTRTINPLMKTINFEYYNKSMNSTSSDHSLNNAINSLQQNFLKQSFAKHHFIVFDTVGNKVAEIYDSPLQFHIDYLNKFEELYFMHEVIRKCSPRQKMLTNSNKNYYYEFDKSFKFSEHKASVYLHAKTCQENYFIIRNDQCQAVAEIYGSPTKFHFPYLDKFEIIGIEHECVSNNKNKYKIMSVNSKELENRIKSLVQDFQQDIFATHHFTVLNEAGAAIAEIYGSPLQFNMDYLKTHGEMHFIHEVNNWCQIHEKKLVNSNKSYKYEFTKGFKFSEHKGSIYANAAVCKENYFLVKNTQCNPVAEIYGSPAQFNAPYLDQFENLRIEHECTVDFSKLWYSAVPATSKEVESVIKTFDQDFTKQSSTKHHFIVYNEVGTQVAEVYGSPLQLEVDYLKSFESMYFVHKVL</sequence>
<comment type="caution">
    <text evidence="4">The sequence shown here is derived from an EMBL/GenBank/DDBJ whole genome shotgun (WGS) entry which is preliminary data.</text>
</comment>
<name>A0A0C1QP02_9RICK</name>
<feature type="domain" description="LysM" evidence="3">
    <location>
        <begin position="162"/>
        <end position="218"/>
    </location>
</feature>
<dbReference type="Pfam" id="PF00353">
    <property type="entry name" value="HemolysinCabind"/>
    <property type="match status" value="4"/>
</dbReference>
<dbReference type="STRING" id="86105.NF27_CS00050"/>
<evidence type="ECO:0000313" key="5">
    <source>
        <dbReference type="Proteomes" id="UP000031258"/>
    </source>
</evidence>
<dbReference type="Pfam" id="PF01476">
    <property type="entry name" value="LysM"/>
    <property type="match status" value="1"/>
</dbReference>
<protein>
    <recommendedName>
        <fullName evidence="3">LysM domain-containing protein</fullName>
    </recommendedName>
</protein>
<dbReference type="GO" id="GO:0005576">
    <property type="term" value="C:extracellular region"/>
    <property type="evidence" value="ECO:0007669"/>
    <property type="project" value="UniProtKB-SubCell"/>
</dbReference>
<organism evidence="4 5">
    <name type="scientific">Candidatus Jidaibacter acanthamoebae</name>
    <dbReference type="NCBI Taxonomy" id="86105"/>
    <lineage>
        <taxon>Bacteria</taxon>
        <taxon>Pseudomonadati</taxon>
        <taxon>Pseudomonadota</taxon>
        <taxon>Alphaproteobacteria</taxon>
        <taxon>Rickettsiales</taxon>
        <taxon>Candidatus Midichloriaceae</taxon>
        <taxon>Candidatus Jidaibacter</taxon>
    </lineage>
</organism>
<dbReference type="InterPro" id="IPR011049">
    <property type="entry name" value="Serralysin-like_metalloprot_C"/>
</dbReference>
<evidence type="ECO:0000256" key="1">
    <source>
        <dbReference type="ARBA" id="ARBA00004613"/>
    </source>
</evidence>
<dbReference type="InterPro" id="IPR050557">
    <property type="entry name" value="RTX_toxin/Mannuronan_C5-epim"/>
</dbReference>
<reference evidence="4 5" key="1">
    <citation type="submission" date="2014-11" db="EMBL/GenBank/DDBJ databases">
        <title>A Rickettsiales Symbiont of Amoebae With Ancient Features.</title>
        <authorList>
            <person name="Schulz F."/>
            <person name="Martijn J."/>
            <person name="Wascher F."/>
            <person name="Kostanjsek R."/>
            <person name="Ettema T.J."/>
            <person name="Horn M."/>
        </authorList>
    </citation>
    <scope>NUCLEOTIDE SEQUENCE [LARGE SCALE GENOMIC DNA]</scope>
    <source>
        <strain evidence="4 5">UWC36</strain>
    </source>
</reference>
<dbReference type="Proteomes" id="UP000031258">
    <property type="component" value="Unassembled WGS sequence"/>
</dbReference>
<evidence type="ECO:0000259" key="3">
    <source>
        <dbReference type="PROSITE" id="PS51782"/>
    </source>
</evidence>
<dbReference type="SUPFAM" id="SSF51120">
    <property type="entry name" value="beta-Roll"/>
    <property type="match status" value="3"/>
</dbReference>
<dbReference type="GO" id="GO:0005509">
    <property type="term" value="F:calcium ion binding"/>
    <property type="evidence" value="ECO:0007669"/>
    <property type="project" value="InterPro"/>
</dbReference>
<accession>A0A0C1QP02</accession>
<keyword evidence="5" id="KW-1185">Reference proteome</keyword>
<dbReference type="Gene3D" id="2.150.10.10">
    <property type="entry name" value="Serralysin-like metalloprotease, C-terminal"/>
    <property type="match status" value="3"/>
</dbReference>